<accession>A0ABX0WS24</accession>
<proteinExistence type="predicted"/>
<keyword evidence="2" id="KW-1185">Reference proteome</keyword>
<dbReference type="Proteomes" id="UP000783934">
    <property type="component" value="Unassembled WGS sequence"/>
</dbReference>
<dbReference type="InterPro" id="IPR011049">
    <property type="entry name" value="Serralysin-like_metalloprot_C"/>
</dbReference>
<sequence>MSVHPFFHASYYLASHVDLVVAGLHSPEQLWQHYVDYGAHEQRKPNAWFDADYYLQHNPDLVAAGLTGHQALQHFYSYGLYESSRLNTFSRSIKQQDFTASDYAAEPSNADLLTAFAIDDPTQLSALQTAQLFGHYLAWGFAEGRLGAGPIAEQVKKVNVLPFASEGTVFDDEIHWSYAHMGLWNAGLINGLGGWDTLVLGPGVITHTHENALQVTHIEQITIEGSVEQEFYQLGAFIYSHTPVQRISLQPAAGQQGTDFPVQLRVDAQAVAQAHDTLVLDITNPGQHQGISFSTHGYEQLTVHLGDQVQQLAVLQVDRTQGDTFSVHFSGGSAAGVDVGLITNQASPTVQQLIIDFYDLQGLLRVGQWDELHHVQSVQVQGSHTVANDFAGLGLTLTAQHDLTLVGGKANDVLTATVALDRLTGQGGQDIFDFSVPGTATVRVSNHLDQTQIQAIDTITDFKKGDGLRVEQLQLLTLKTGEEAALSTLEDWVGMARHQGDAFNYNGDAYVVLRPAQSADLDQLELVKLAGVNVMRFFDAQDNAAWDESLQAFTWVT</sequence>
<evidence type="ECO:0000313" key="1">
    <source>
        <dbReference type="EMBL" id="NJB65546.1"/>
    </source>
</evidence>
<comment type="caution">
    <text evidence="1">The sequence shown here is derived from an EMBL/GenBank/DDBJ whole genome shotgun (WGS) entry which is preliminary data.</text>
</comment>
<reference evidence="1 2" key="1">
    <citation type="submission" date="2020-03" db="EMBL/GenBank/DDBJ databases">
        <title>Genomic Encyclopedia of Type Strains, Phase IV (KMG-IV): sequencing the most valuable type-strain genomes for metagenomic binning, comparative biology and taxonomic classification.</title>
        <authorList>
            <person name="Goeker M."/>
        </authorList>
    </citation>
    <scope>NUCLEOTIDE SEQUENCE [LARGE SCALE GENOMIC DNA]</scope>
    <source>
        <strain evidence="1 2">DSM 26613</strain>
    </source>
</reference>
<organism evidence="1 2">
    <name type="scientific">Paenalcaligenes hominis</name>
    <dbReference type="NCBI Taxonomy" id="643674"/>
    <lineage>
        <taxon>Bacteria</taxon>
        <taxon>Pseudomonadati</taxon>
        <taxon>Pseudomonadota</taxon>
        <taxon>Betaproteobacteria</taxon>
        <taxon>Burkholderiales</taxon>
        <taxon>Alcaligenaceae</taxon>
        <taxon>Paenalcaligenes</taxon>
    </lineage>
</organism>
<protein>
    <recommendedName>
        <fullName evidence="3">Haemolysin-type calcium binding-related domain-containing protein</fullName>
    </recommendedName>
</protein>
<dbReference type="SUPFAM" id="SSF51120">
    <property type="entry name" value="beta-Roll"/>
    <property type="match status" value="1"/>
</dbReference>
<evidence type="ECO:0008006" key="3">
    <source>
        <dbReference type="Google" id="ProtNLM"/>
    </source>
</evidence>
<dbReference type="EMBL" id="JAATIZ010000003">
    <property type="protein sequence ID" value="NJB65546.1"/>
    <property type="molecule type" value="Genomic_DNA"/>
</dbReference>
<name>A0ABX0WS24_9BURK</name>
<dbReference type="RefSeq" id="WP_167661526.1">
    <property type="nucleotide sequence ID" value="NZ_BMCQ01000003.1"/>
</dbReference>
<evidence type="ECO:0000313" key="2">
    <source>
        <dbReference type="Proteomes" id="UP000783934"/>
    </source>
</evidence>
<gene>
    <name evidence="1" type="ORF">GGR41_001795</name>
</gene>